<comment type="similarity">
    <text evidence="1">Belongs to the class I-like SAM-binding methyltransferase superfamily. TRM5/TYW2 family.</text>
</comment>
<evidence type="ECO:0000256" key="3">
    <source>
        <dbReference type="ARBA" id="ARBA00022603"/>
    </source>
</evidence>
<evidence type="ECO:0000256" key="10">
    <source>
        <dbReference type="HAMAP-Rule" id="MF_03152"/>
    </source>
</evidence>
<dbReference type="InterPro" id="IPR029063">
    <property type="entry name" value="SAM-dependent_MTases_sf"/>
</dbReference>
<evidence type="ECO:0000256" key="1">
    <source>
        <dbReference type="ARBA" id="ARBA00009775"/>
    </source>
</evidence>
<comment type="caution">
    <text evidence="13">The sequence shown here is derived from an EMBL/GenBank/DDBJ whole genome shotgun (WGS) entry which is preliminary data.</text>
</comment>
<feature type="region of interest" description="Disordered" evidence="11">
    <location>
        <begin position="323"/>
        <end position="388"/>
    </location>
</feature>
<evidence type="ECO:0000256" key="6">
    <source>
        <dbReference type="ARBA" id="ARBA00022694"/>
    </source>
</evidence>
<dbReference type="CDD" id="cd02440">
    <property type="entry name" value="AdoMet_MTases"/>
    <property type="match status" value="1"/>
</dbReference>
<name>A0AA38HEJ8_9TREE</name>
<evidence type="ECO:0000256" key="7">
    <source>
        <dbReference type="ARBA" id="ARBA00023128"/>
    </source>
</evidence>
<dbReference type="InterPro" id="IPR030382">
    <property type="entry name" value="MeTrfase_TRM5/TYW2"/>
</dbReference>
<dbReference type="GO" id="GO:0052906">
    <property type="term" value="F:tRNA (guanine(37)-N1)-methyltransferase activity"/>
    <property type="evidence" value="ECO:0007669"/>
    <property type="project" value="UniProtKB-UniRule"/>
</dbReference>
<comment type="subunit">
    <text evidence="10">Monomer.</text>
</comment>
<evidence type="ECO:0000259" key="12">
    <source>
        <dbReference type="PROSITE" id="PS51684"/>
    </source>
</evidence>
<keyword evidence="8 10" id="KW-0539">Nucleus</keyword>
<keyword evidence="4 10" id="KW-0808">Transferase</keyword>
<accession>A0AA38HEJ8</accession>
<reference evidence="13" key="1">
    <citation type="journal article" date="2022" name="G3 (Bethesda)">
        <title>High quality genome of the basidiomycete yeast Dioszegia hungarica PDD-24b-2 isolated from cloud water.</title>
        <authorList>
            <person name="Jarrige D."/>
            <person name="Haridas S."/>
            <person name="Bleykasten-Grosshans C."/>
            <person name="Joly M."/>
            <person name="Nadalig T."/>
            <person name="Sancelme M."/>
            <person name="Vuilleumier S."/>
            <person name="Grigoriev I.V."/>
            <person name="Amato P."/>
            <person name="Bringel F."/>
        </authorList>
    </citation>
    <scope>NUCLEOTIDE SEQUENCE</scope>
    <source>
        <strain evidence="13">PDD-24b-2</strain>
    </source>
</reference>
<dbReference type="AlphaFoldDB" id="A0AA38HEJ8"/>
<dbReference type="Proteomes" id="UP001164286">
    <property type="component" value="Unassembled WGS sequence"/>
</dbReference>
<dbReference type="PROSITE" id="PS51684">
    <property type="entry name" value="SAM_MT_TRM5_TYW2"/>
    <property type="match status" value="1"/>
</dbReference>
<evidence type="ECO:0000256" key="8">
    <source>
        <dbReference type="ARBA" id="ARBA00023242"/>
    </source>
</evidence>
<evidence type="ECO:0000256" key="5">
    <source>
        <dbReference type="ARBA" id="ARBA00022691"/>
    </source>
</evidence>
<dbReference type="GO" id="GO:0002939">
    <property type="term" value="P:tRNA N1-guanine methylation"/>
    <property type="evidence" value="ECO:0007669"/>
    <property type="project" value="TreeGrafter"/>
</dbReference>
<dbReference type="GO" id="GO:0005634">
    <property type="term" value="C:nucleus"/>
    <property type="evidence" value="ECO:0007669"/>
    <property type="project" value="UniProtKB-SubCell"/>
</dbReference>
<keyword evidence="5 10" id="KW-0949">S-adenosyl-L-methionine</keyword>
<comment type="similarity">
    <text evidence="10">Belongs to the TRM5 / TYW2 family.</text>
</comment>
<keyword evidence="3 10" id="KW-0489">Methyltransferase</keyword>
<dbReference type="PANTHER" id="PTHR23245">
    <property type="entry name" value="TRNA METHYLTRANSFERASE"/>
    <property type="match status" value="1"/>
</dbReference>
<dbReference type="GO" id="GO:0070901">
    <property type="term" value="P:mitochondrial tRNA methylation"/>
    <property type="evidence" value="ECO:0007669"/>
    <property type="project" value="TreeGrafter"/>
</dbReference>
<evidence type="ECO:0000256" key="11">
    <source>
        <dbReference type="SAM" id="MobiDB-lite"/>
    </source>
</evidence>
<dbReference type="HAMAP" id="MF_03152">
    <property type="entry name" value="TRM5"/>
    <property type="match status" value="1"/>
</dbReference>
<evidence type="ECO:0000256" key="9">
    <source>
        <dbReference type="ARBA" id="ARBA00047783"/>
    </source>
</evidence>
<comment type="catalytic activity">
    <reaction evidence="9 10">
        <text>guanosine(37) in tRNA + S-adenosyl-L-methionine = N(1)-methylguanosine(37) in tRNA + S-adenosyl-L-homocysteine + H(+)</text>
        <dbReference type="Rhea" id="RHEA:36899"/>
        <dbReference type="Rhea" id="RHEA-COMP:10145"/>
        <dbReference type="Rhea" id="RHEA-COMP:10147"/>
        <dbReference type="ChEBI" id="CHEBI:15378"/>
        <dbReference type="ChEBI" id="CHEBI:57856"/>
        <dbReference type="ChEBI" id="CHEBI:59789"/>
        <dbReference type="ChEBI" id="CHEBI:73542"/>
        <dbReference type="ChEBI" id="CHEBI:74269"/>
        <dbReference type="EC" id="2.1.1.228"/>
    </reaction>
</comment>
<feature type="domain" description="SAM-dependent methyltransferase TRM5/TYW2-type" evidence="12">
    <location>
        <begin position="150"/>
        <end position="495"/>
    </location>
</feature>
<evidence type="ECO:0000313" key="14">
    <source>
        <dbReference type="Proteomes" id="UP001164286"/>
    </source>
</evidence>
<dbReference type="Gene3D" id="3.40.50.150">
    <property type="entry name" value="Vaccinia Virus protein VP39"/>
    <property type="match status" value="1"/>
</dbReference>
<dbReference type="Pfam" id="PF02475">
    <property type="entry name" value="TRM5-TYW2_MTfase"/>
    <property type="match status" value="1"/>
</dbReference>
<protein>
    <recommendedName>
        <fullName evidence="10">tRNA (guanine(37)-N1)-methyltransferase</fullName>
        <ecNumber evidence="10">2.1.1.228</ecNumber>
    </recommendedName>
    <alternativeName>
        <fullName evidence="10">M1G-methyltransferase</fullName>
    </alternativeName>
    <alternativeName>
        <fullName evidence="10">tRNA [GM37] methyltransferase</fullName>
    </alternativeName>
    <alternativeName>
        <fullName evidence="10">tRNA methyltransferase 5</fullName>
    </alternativeName>
</protein>
<dbReference type="Gene3D" id="3.30.300.110">
    <property type="entry name" value="Met-10+ protein-like domains"/>
    <property type="match status" value="1"/>
</dbReference>
<comment type="subcellular location">
    <subcellularLocation>
        <location evidence="10">Mitochondrion matrix</location>
    </subcellularLocation>
    <subcellularLocation>
        <location evidence="10">Nucleus</location>
    </subcellularLocation>
    <subcellularLocation>
        <location evidence="10">Cytoplasm</location>
    </subcellularLocation>
    <text evidence="10">Predominantly in the mitochondria and in the nucleus.</text>
</comment>
<feature type="binding site" evidence="10">
    <location>
        <begin position="277"/>
        <end position="278"/>
    </location>
    <ligand>
        <name>S-adenosyl-L-methionine</name>
        <dbReference type="ChEBI" id="CHEBI:59789"/>
    </ligand>
</feature>
<feature type="binding site" evidence="10">
    <location>
        <begin position="305"/>
        <end position="306"/>
    </location>
    <ligand>
        <name>S-adenosyl-L-methionine</name>
        <dbReference type="ChEBI" id="CHEBI:59789"/>
    </ligand>
</feature>
<dbReference type="GO" id="GO:0005759">
    <property type="term" value="C:mitochondrial matrix"/>
    <property type="evidence" value="ECO:0007669"/>
    <property type="project" value="UniProtKB-SubCell"/>
</dbReference>
<keyword evidence="7 10" id="KW-0496">Mitochondrion</keyword>
<dbReference type="InterPro" id="IPR025792">
    <property type="entry name" value="tRNA_Gua_MeTrfase_euk"/>
</dbReference>
<feature type="compositionally biased region" description="Low complexity" evidence="11">
    <location>
        <begin position="346"/>
        <end position="362"/>
    </location>
</feature>
<dbReference type="InterPro" id="IPR056744">
    <property type="entry name" value="TRM5/TYW2-like_N"/>
</dbReference>
<feature type="binding site" evidence="10">
    <location>
        <position position="397"/>
    </location>
    <ligand>
        <name>S-adenosyl-L-methionine</name>
        <dbReference type="ChEBI" id="CHEBI:59789"/>
    </ligand>
</feature>
<evidence type="ECO:0000256" key="2">
    <source>
        <dbReference type="ARBA" id="ARBA00022490"/>
    </source>
</evidence>
<dbReference type="EC" id="2.1.1.228" evidence="10"/>
<proteinExistence type="inferred from homology"/>
<keyword evidence="6 10" id="KW-0819">tRNA processing</keyword>
<comment type="function">
    <text evidence="10">Specifically methylates the N1 position of guanosine-37 in various cytoplasmic and mitochondrial tRNAs. Methylation is not dependent on the nature of the nucleoside 5' of the target nucleoside. This is the first step in the biosynthesis of wybutosine (yW), a modified base adjacent to the anticodon of tRNAs and required for accurate decoding.</text>
</comment>
<dbReference type="Pfam" id="PF25133">
    <property type="entry name" value="TYW2_N_2"/>
    <property type="match status" value="1"/>
</dbReference>
<dbReference type="SUPFAM" id="SSF53335">
    <property type="entry name" value="S-adenosyl-L-methionine-dependent methyltransferases"/>
    <property type="match status" value="1"/>
</dbReference>
<keyword evidence="2 10" id="KW-0963">Cytoplasm</keyword>
<evidence type="ECO:0000313" key="13">
    <source>
        <dbReference type="EMBL" id="KAI9638795.1"/>
    </source>
</evidence>
<organism evidence="13 14">
    <name type="scientific">Dioszegia hungarica</name>
    <dbReference type="NCBI Taxonomy" id="4972"/>
    <lineage>
        <taxon>Eukaryota</taxon>
        <taxon>Fungi</taxon>
        <taxon>Dikarya</taxon>
        <taxon>Basidiomycota</taxon>
        <taxon>Agaricomycotina</taxon>
        <taxon>Tremellomycetes</taxon>
        <taxon>Tremellales</taxon>
        <taxon>Bulleribasidiaceae</taxon>
        <taxon>Dioszegia</taxon>
    </lineage>
</organism>
<sequence>MSAVASSSKSPALKYPPESPSLLPKACLSGIKGLQSLDPARFVTRIPILCARVDPAKVAELKRHPMLRGQIIDVKRIPSVIPIPGKQEKLLRLRVESEDELPATVREFLLAKTEGFEKDVLELGYDYWSASDVLNAILPDTATGDPPSSFTQTGHIGHVNLRDEWLPYKHLIGQVLLDKNHQMRTIVNKLDTIHAEYRYFDMEVLAGEPDFVATVNEGNCTFTLDFRSVYWNSRLGNEHDRLVSLFAPGEVVADVMAGVGPFAIPAAKKGCRVLGNDLNPEGVKWMAVNREKNKVQANLRVSETDGRAFIRSAPLSIWNDPFPPVQIPTSRKKREKAARLARTGDSSTSTSDPASADAVSPSSLPPPPSVAAPSASVPSAPAPVEPERQEVSHFVMNLPDSALTFLDAYRGAYNALASEAKADGYDPRSAKMPMVHVHCFTREMERPGAEKDICQRASKYLKYPLDMSAPELNLHFVRSVAPNKDMYCLSFRLPREVAFARD</sequence>
<evidence type="ECO:0000256" key="4">
    <source>
        <dbReference type="ARBA" id="ARBA00022679"/>
    </source>
</evidence>
<dbReference type="PANTHER" id="PTHR23245:SF36">
    <property type="entry name" value="TRNA (GUANINE(37)-N1)-METHYLTRANSFERASE"/>
    <property type="match status" value="1"/>
</dbReference>
<gene>
    <name evidence="10" type="primary">TRM5</name>
    <name evidence="13" type="ORF">MKK02DRAFT_21861</name>
</gene>
<dbReference type="InterPro" id="IPR056743">
    <property type="entry name" value="TRM5-TYW2-like_MTfase"/>
</dbReference>
<dbReference type="EMBL" id="JAKWFO010000002">
    <property type="protein sequence ID" value="KAI9638795.1"/>
    <property type="molecule type" value="Genomic_DNA"/>
</dbReference>
<keyword evidence="14" id="KW-1185">Reference proteome</keyword>
<dbReference type="FunFam" id="3.30.300.110:FF:000001">
    <property type="entry name" value="tRNA (guanine(37)-N1)-methyltransferase"/>
    <property type="match status" value="1"/>
</dbReference>
<feature type="binding site" evidence="10">
    <location>
        <position position="239"/>
    </location>
    <ligand>
        <name>S-adenosyl-L-methionine</name>
        <dbReference type="ChEBI" id="CHEBI:59789"/>
    </ligand>
</feature>